<keyword evidence="2" id="KW-0808">Transferase</keyword>
<organism evidence="2 3">
    <name type="scientific">Acinetobacter equi</name>
    <dbReference type="NCBI Taxonomy" id="1324350"/>
    <lineage>
        <taxon>Bacteria</taxon>
        <taxon>Pseudomonadati</taxon>
        <taxon>Pseudomonadota</taxon>
        <taxon>Gammaproteobacteria</taxon>
        <taxon>Moraxellales</taxon>
        <taxon>Moraxellaceae</taxon>
        <taxon>Acinetobacter</taxon>
    </lineage>
</organism>
<name>A0A0N9VCR1_9GAMM</name>
<dbReference type="InterPro" id="IPR040079">
    <property type="entry name" value="Glutathione_S-Trfase"/>
</dbReference>
<dbReference type="OrthoDB" id="9799538at2"/>
<dbReference type="PANTHER" id="PTHR42673">
    <property type="entry name" value="MALEYLACETOACETATE ISOMERASE"/>
    <property type="match status" value="1"/>
</dbReference>
<feature type="domain" description="GST N-terminal" evidence="1">
    <location>
        <begin position="1"/>
        <end position="82"/>
    </location>
</feature>
<dbReference type="GO" id="GO:0006749">
    <property type="term" value="P:glutathione metabolic process"/>
    <property type="evidence" value="ECO:0007669"/>
    <property type="project" value="TreeGrafter"/>
</dbReference>
<evidence type="ECO:0000313" key="3">
    <source>
        <dbReference type="Proteomes" id="UP000064939"/>
    </source>
</evidence>
<keyword evidence="3" id="KW-1185">Reference proteome</keyword>
<dbReference type="InterPro" id="IPR004045">
    <property type="entry name" value="Glutathione_S-Trfase_N"/>
</dbReference>
<dbReference type="SFLD" id="SFLDG00358">
    <property type="entry name" value="Main_(cytGST)"/>
    <property type="match status" value="1"/>
</dbReference>
<dbReference type="GO" id="GO:0006559">
    <property type="term" value="P:L-phenylalanine catabolic process"/>
    <property type="evidence" value="ECO:0007669"/>
    <property type="project" value="TreeGrafter"/>
</dbReference>
<dbReference type="KEGG" id="aei:AOY20_04660"/>
<accession>A0A0N9VCR1</accession>
<reference evidence="2 3" key="1">
    <citation type="journal article" date="2015" name="Int. J. Syst. Evol. Microbiol.">
        <title>Acinetobacter equi sp. nov. isolated from horse faeces.</title>
        <authorList>
            <person name="Poppel M.T."/>
            <person name="Skiebe E."/>
            <person name="Laue M."/>
            <person name="Bergmann H."/>
            <person name="Ebersberger I."/>
            <person name="Garn T."/>
            <person name="Fruth A."/>
            <person name="Baumgardt S."/>
            <person name="Busse H.J."/>
            <person name="Wilharm G."/>
        </authorList>
    </citation>
    <scope>NUCLEOTIDE SEQUENCE [LARGE SCALE GENOMIC DNA]</scope>
    <source>
        <strain evidence="2 3">114</strain>
    </source>
</reference>
<evidence type="ECO:0000259" key="1">
    <source>
        <dbReference type="PROSITE" id="PS50404"/>
    </source>
</evidence>
<sequence length="221" mass="26013">MKLFIAQKNYSSWSMRTWILFKAFDLPFQEVLMHYPNEKKQGGVFKEINPAGKVPALLDDDFLIWDTLAIAEYLAEKFPEKKLWPIDFKTRTRARCISAEMHSGFPYLRELCSMNIRANFQNIGKKIWAENIQLHEELTRIEKIWLERPDVNHFLCGDFSIADTFYAPIAIRIKTYGLPVSENTQQYIDKILNHFAVKAWIDDALNDPTLVDYYEIHTENE</sequence>
<proteinExistence type="predicted"/>
<dbReference type="Gene3D" id="3.40.30.10">
    <property type="entry name" value="Glutaredoxin"/>
    <property type="match status" value="1"/>
</dbReference>
<dbReference type="SFLD" id="SFLDS00019">
    <property type="entry name" value="Glutathione_Transferase_(cytos"/>
    <property type="match status" value="1"/>
</dbReference>
<gene>
    <name evidence="2" type="ORF">AOY20_04660</name>
</gene>
<dbReference type="Gene3D" id="1.20.1050.10">
    <property type="match status" value="1"/>
</dbReference>
<evidence type="ECO:0000313" key="2">
    <source>
        <dbReference type="EMBL" id="ALH94882.1"/>
    </source>
</evidence>
<dbReference type="CDD" id="cd03043">
    <property type="entry name" value="GST_N_1"/>
    <property type="match status" value="1"/>
</dbReference>
<dbReference type="PANTHER" id="PTHR42673:SF4">
    <property type="entry name" value="MALEYLACETOACETATE ISOMERASE"/>
    <property type="match status" value="1"/>
</dbReference>
<dbReference type="SUPFAM" id="SSF52833">
    <property type="entry name" value="Thioredoxin-like"/>
    <property type="match status" value="1"/>
</dbReference>
<dbReference type="PROSITE" id="PS50404">
    <property type="entry name" value="GST_NTER"/>
    <property type="match status" value="1"/>
</dbReference>
<dbReference type="EMBL" id="CP012808">
    <property type="protein sequence ID" value="ALH94882.1"/>
    <property type="molecule type" value="Genomic_DNA"/>
</dbReference>
<dbReference type="GO" id="GO:0016034">
    <property type="term" value="F:maleylacetoacetate isomerase activity"/>
    <property type="evidence" value="ECO:0007669"/>
    <property type="project" value="TreeGrafter"/>
</dbReference>
<dbReference type="RefSeq" id="WP_054580781.1">
    <property type="nucleotide sequence ID" value="NZ_CP012808.1"/>
</dbReference>
<dbReference type="SUPFAM" id="SSF47616">
    <property type="entry name" value="GST C-terminal domain-like"/>
    <property type="match status" value="1"/>
</dbReference>
<dbReference type="InterPro" id="IPR036249">
    <property type="entry name" value="Thioredoxin-like_sf"/>
</dbReference>
<dbReference type="AlphaFoldDB" id="A0A0N9VCR1"/>
<dbReference type="GO" id="GO:0004364">
    <property type="term" value="F:glutathione transferase activity"/>
    <property type="evidence" value="ECO:0007669"/>
    <property type="project" value="TreeGrafter"/>
</dbReference>
<dbReference type="InterPro" id="IPR036282">
    <property type="entry name" value="Glutathione-S-Trfase_C_sf"/>
</dbReference>
<dbReference type="Pfam" id="PF13409">
    <property type="entry name" value="GST_N_2"/>
    <property type="match status" value="1"/>
</dbReference>
<protein>
    <submittedName>
        <fullName evidence="2">Glutathione S-transferase</fullName>
    </submittedName>
</protein>
<dbReference type="CDD" id="cd03194">
    <property type="entry name" value="GST_C_3"/>
    <property type="match status" value="1"/>
</dbReference>
<dbReference type="STRING" id="1324350.AOY20_04660"/>
<dbReference type="Proteomes" id="UP000064939">
    <property type="component" value="Chromosome"/>
</dbReference>